<sequence length="223" mass="24565">MKNLSNDLKPSTPKPGQTKRMQATDRMASVVSSTLPSRPSSDPGRSPQTSSRSMSSIATFYLIPIHKKDSYATAQASETIITQKPRLFGLLGSQSVETPGRPLWKFLGEQADAQHDFPHSGFAMVDYLLAYVLTEVPDALQQRFGDATSKDAHYFTLDHQLAQDLLGHLESHTPDDTTLAELSSEQGHDRAAYGALPGETHRIRCDWLRAVSPSQFGVLHVTF</sequence>
<dbReference type="EMBL" id="VAUV01000001">
    <property type="protein sequence ID" value="TLD72548.1"/>
    <property type="molecule type" value="Genomic_DNA"/>
</dbReference>
<evidence type="ECO:0000313" key="3">
    <source>
        <dbReference type="Proteomes" id="UP000306196"/>
    </source>
</evidence>
<dbReference type="Proteomes" id="UP000306196">
    <property type="component" value="Unassembled WGS sequence"/>
</dbReference>
<accession>A0A5R8KJP9</accession>
<gene>
    <name evidence="2" type="ORF">FEM03_00285</name>
</gene>
<reference evidence="2 3" key="1">
    <citation type="submission" date="2019-05" db="EMBL/GenBank/DDBJ databases">
        <title>Verrucobacter flavum gen. nov., sp. nov. a new member of the family Verrucomicrobiaceae.</title>
        <authorList>
            <person name="Szuroczki S."/>
            <person name="Abbaszade G."/>
            <person name="Szabo A."/>
            <person name="Felfoldi T."/>
            <person name="Schumann P."/>
            <person name="Boka K."/>
            <person name="Keki Z."/>
            <person name="Toumi M."/>
            <person name="Toth E."/>
        </authorList>
    </citation>
    <scope>NUCLEOTIDE SEQUENCE [LARGE SCALE GENOMIC DNA]</scope>
    <source>
        <strain evidence="2 3">MG-N-17</strain>
    </source>
</reference>
<comment type="caution">
    <text evidence="2">The sequence shown here is derived from an EMBL/GenBank/DDBJ whole genome shotgun (WGS) entry which is preliminary data.</text>
</comment>
<organism evidence="2 3">
    <name type="scientific">Phragmitibacter flavus</name>
    <dbReference type="NCBI Taxonomy" id="2576071"/>
    <lineage>
        <taxon>Bacteria</taxon>
        <taxon>Pseudomonadati</taxon>
        <taxon>Verrucomicrobiota</taxon>
        <taxon>Verrucomicrobiia</taxon>
        <taxon>Verrucomicrobiales</taxon>
        <taxon>Verrucomicrobiaceae</taxon>
        <taxon>Phragmitibacter</taxon>
    </lineage>
</organism>
<dbReference type="AlphaFoldDB" id="A0A5R8KJP9"/>
<evidence type="ECO:0000313" key="2">
    <source>
        <dbReference type="EMBL" id="TLD72548.1"/>
    </source>
</evidence>
<keyword evidence="3" id="KW-1185">Reference proteome</keyword>
<feature type="region of interest" description="Disordered" evidence="1">
    <location>
        <begin position="1"/>
        <end position="53"/>
    </location>
</feature>
<protein>
    <submittedName>
        <fullName evidence="2">Uncharacterized protein</fullName>
    </submittedName>
</protein>
<name>A0A5R8KJP9_9BACT</name>
<proteinExistence type="predicted"/>
<evidence type="ECO:0000256" key="1">
    <source>
        <dbReference type="SAM" id="MobiDB-lite"/>
    </source>
</evidence>
<feature type="compositionally biased region" description="Low complexity" evidence="1">
    <location>
        <begin position="36"/>
        <end position="53"/>
    </location>
</feature>